<dbReference type="InterPro" id="IPR012334">
    <property type="entry name" value="Pectin_lyas_fold"/>
</dbReference>
<reference evidence="3" key="1">
    <citation type="journal article" date="2014" name="Proc. Natl. Acad. Sci. U.S.A.">
        <title>Extensive sampling of basidiomycete genomes demonstrates inadequacy of the white-rot/brown-rot paradigm for wood decay fungi.</title>
        <authorList>
            <person name="Riley R."/>
            <person name="Salamov A.A."/>
            <person name="Brown D.W."/>
            <person name="Nagy L.G."/>
            <person name="Floudas D."/>
            <person name="Held B.W."/>
            <person name="Levasseur A."/>
            <person name="Lombard V."/>
            <person name="Morin E."/>
            <person name="Otillar R."/>
            <person name="Lindquist E.A."/>
            <person name="Sun H."/>
            <person name="LaButti K.M."/>
            <person name="Schmutz J."/>
            <person name="Jabbour D."/>
            <person name="Luo H."/>
            <person name="Baker S.E."/>
            <person name="Pisabarro A.G."/>
            <person name="Walton J.D."/>
            <person name="Blanchette R.A."/>
            <person name="Henrissat B."/>
            <person name="Martin F."/>
            <person name="Cullen D."/>
            <person name="Hibbett D.S."/>
            <person name="Grigoriev I.V."/>
        </authorList>
    </citation>
    <scope>NUCLEOTIDE SEQUENCE [LARGE SCALE GENOMIC DNA]</scope>
    <source>
        <strain evidence="3">FD-172 SS1</strain>
    </source>
</reference>
<accession>A0A067M4J5</accession>
<dbReference type="InParanoid" id="A0A067M4J5"/>
<dbReference type="SUPFAM" id="SSF51126">
    <property type="entry name" value="Pectin lyase-like"/>
    <property type="match status" value="1"/>
</dbReference>
<organism evidence="2 3">
    <name type="scientific">Botryobasidium botryosum (strain FD-172 SS1)</name>
    <dbReference type="NCBI Taxonomy" id="930990"/>
    <lineage>
        <taxon>Eukaryota</taxon>
        <taxon>Fungi</taxon>
        <taxon>Dikarya</taxon>
        <taxon>Basidiomycota</taxon>
        <taxon>Agaricomycotina</taxon>
        <taxon>Agaricomycetes</taxon>
        <taxon>Cantharellales</taxon>
        <taxon>Botryobasidiaceae</taxon>
        <taxon>Botryobasidium</taxon>
    </lineage>
</organism>
<evidence type="ECO:0000256" key="1">
    <source>
        <dbReference type="SAM" id="MobiDB-lite"/>
    </source>
</evidence>
<dbReference type="Proteomes" id="UP000027195">
    <property type="component" value="Unassembled WGS sequence"/>
</dbReference>
<dbReference type="Gene3D" id="2.160.20.10">
    <property type="entry name" value="Single-stranded right-handed beta-helix, Pectin lyase-like"/>
    <property type="match status" value="1"/>
</dbReference>
<protein>
    <submittedName>
        <fullName evidence="2">Uncharacterized protein</fullName>
    </submittedName>
</protein>
<feature type="compositionally biased region" description="Polar residues" evidence="1">
    <location>
        <begin position="83"/>
        <end position="106"/>
    </location>
</feature>
<sequence length="385" mass="42163">MSDLTNLADKFKSKLGLSNSRPPPASYYSPGPSQGGGSQYSYPYPVQPHYNSPPQGGHAQPQNYYGGYPAVPLSHHQPGFQGNYPNLPSSGGPSPTIYKSPSPSYEHQQRPQYLPPVQPPPIPAKPPGPPSVPPKPYARPPSPRPAPAFAADIDRTAPRATDLPPARSLNPFEVPIAGVIYPPGSYPTPELASYPLGKTLTLTTSQGRTSRVIQDALDTLGPCSTLYLPPRSTWVIENTLQLHPYQELATLEYPTREDEMAVLEAGQDCRPHVIWGFARSGIRIRNIIVEGNREKFGWDPQGGVMISLGQNASNQVVDHCIVRNPRHWSCIQAFEGAQNVRITMSTHKSLTDGDLHPELDRDSLLHPSQAHGWPKSTVSLRRKLI</sequence>
<name>A0A067M4J5_BOTB1</name>
<gene>
    <name evidence="2" type="ORF">BOTBODRAFT_492205</name>
</gene>
<feature type="compositionally biased region" description="Pro residues" evidence="1">
    <location>
        <begin position="113"/>
        <end position="146"/>
    </location>
</feature>
<dbReference type="OrthoDB" id="2587928at2759"/>
<dbReference type="STRING" id="930990.A0A067M4J5"/>
<feature type="region of interest" description="Disordered" evidence="1">
    <location>
        <begin position="1"/>
        <end position="149"/>
    </location>
</feature>
<dbReference type="AlphaFoldDB" id="A0A067M4J5"/>
<evidence type="ECO:0000313" key="3">
    <source>
        <dbReference type="Proteomes" id="UP000027195"/>
    </source>
</evidence>
<proteinExistence type="predicted"/>
<keyword evidence="3" id="KW-1185">Reference proteome</keyword>
<evidence type="ECO:0000313" key="2">
    <source>
        <dbReference type="EMBL" id="KDQ10469.1"/>
    </source>
</evidence>
<dbReference type="EMBL" id="KL198067">
    <property type="protein sequence ID" value="KDQ10469.1"/>
    <property type="molecule type" value="Genomic_DNA"/>
</dbReference>
<dbReference type="HOGENOM" id="CLU_765443_0_0_1"/>
<dbReference type="InterPro" id="IPR011050">
    <property type="entry name" value="Pectin_lyase_fold/virulence"/>
</dbReference>